<evidence type="ECO:0000313" key="3">
    <source>
        <dbReference type="EMBL" id="SKB56461.1"/>
    </source>
</evidence>
<evidence type="ECO:0000256" key="1">
    <source>
        <dbReference type="PROSITE-ProRule" id="PRU00339"/>
    </source>
</evidence>
<gene>
    <name evidence="3" type="ORF">SAMN05660226_02010</name>
</gene>
<keyword evidence="2" id="KW-0472">Membrane</keyword>
<accession>A0A1T5CAS1</accession>
<evidence type="ECO:0000256" key="2">
    <source>
        <dbReference type="SAM" id="Phobius"/>
    </source>
</evidence>
<evidence type="ECO:0000313" key="4">
    <source>
        <dbReference type="Proteomes" id="UP000190541"/>
    </source>
</evidence>
<dbReference type="Proteomes" id="UP000190541">
    <property type="component" value="Unassembled WGS sequence"/>
</dbReference>
<reference evidence="3 4" key="1">
    <citation type="submission" date="2017-02" db="EMBL/GenBank/DDBJ databases">
        <authorList>
            <person name="Peterson S.W."/>
        </authorList>
    </citation>
    <scope>NUCLEOTIDE SEQUENCE [LARGE SCALE GENOMIC DNA]</scope>
    <source>
        <strain evidence="3 4">DSM 22899</strain>
    </source>
</reference>
<keyword evidence="2" id="KW-1133">Transmembrane helix</keyword>
<dbReference type="EMBL" id="FUYS01000004">
    <property type="protein sequence ID" value="SKB56461.1"/>
    <property type="molecule type" value="Genomic_DNA"/>
</dbReference>
<feature type="transmembrane region" description="Helical" evidence="2">
    <location>
        <begin position="49"/>
        <end position="70"/>
    </location>
</feature>
<dbReference type="InterPro" id="IPR019734">
    <property type="entry name" value="TPR_rpt"/>
</dbReference>
<dbReference type="PROSITE" id="PS50005">
    <property type="entry name" value="TPR"/>
    <property type="match status" value="1"/>
</dbReference>
<dbReference type="AlphaFoldDB" id="A0A1T5CAS1"/>
<protein>
    <submittedName>
        <fullName evidence="3">Tetratricopeptide repeat-containing protein</fullName>
    </submittedName>
</protein>
<dbReference type="Pfam" id="PF13181">
    <property type="entry name" value="TPR_8"/>
    <property type="match status" value="2"/>
</dbReference>
<dbReference type="Gene3D" id="1.25.40.10">
    <property type="entry name" value="Tetratricopeptide repeat domain"/>
    <property type="match status" value="2"/>
</dbReference>
<feature type="transmembrane region" description="Helical" evidence="2">
    <location>
        <begin position="132"/>
        <end position="150"/>
    </location>
</feature>
<proteinExistence type="predicted"/>
<keyword evidence="2" id="KW-0812">Transmembrane</keyword>
<sequence length="436" mass="49302">MHSDLHINCMDVSSIVMYLGFVLASYSVVGNDTIQTLGTFLSSNERKRWWVLWAFAGGILACTLIFGYLNHAGDVSYGRLEKYPLPDPFEWYFLLPPIILLLLTRTGIPVSTSFLILTFFNPENLTSMVTKSVWGYVVAFVAALTLYFTISRLLNALKYSLMADSLAEKSGSELVSRTSGMVASQYRSLKLYDESIAYLQKALKNANRLKGTNVPTTKIMVYNELGAIHYEKADYEKTIETVKEQLALIAEAGQAFPDSSFQHMLAIHLRPAYLNLGRSYYELEELDSAKSYFSKAKDLYAQSRQPLPPWQETDLNIKLADIEIAEGDADTALAYLTTATSLVAELNDRELEHELDIVFNRYYELINDYQKSDSIKRKIIAHVADRHHSSAEASRYILQKEKANADLLKSKSDLLLVLLALTLLDHCRGHHFSEKK</sequence>
<organism evidence="3 4">
    <name type="scientific">Parapedobacter luteus</name>
    <dbReference type="NCBI Taxonomy" id="623280"/>
    <lineage>
        <taxon>Bacteria</taxon>
        <taxon>Pseudomonadati</taxon>
        <taxon>Bacteroidota</taxon>
        <taxon>Sphingobacteriia</taxon>
        <taxon>Sphingobacteriales</taxon>
        <taxon>Sphingobacteriaceae</taxon>
        <taxon>Parapedobacter</taxon>
    </lineage>
</organism>
<feature type="repeat" description="TPR" evidence="1">
    <location>
        <begin position="270"/>
        <end position="303"/>
    </location>
</feature>
<keyword evidence="1" id="KW-0802">TPR repeat</keyword>
<feature type="transmembrane region" description="Helical" evidence="2">
    <location>
        <begin position="12"/>
        <end position="29"/>
    </location>
</feature>
<dbReference type="STRING" id="623280.SAMN05660226_02010"/>
<dbReference type="InterPro" id="IPR011990">
    <property type="entry name" value="TPR-like_helical_dom_sf"/>
</dbReference>
<dbReference type="SUPFAM" id="SSF48452">
    <property type="entry name" value="TPR-like"/>
    <property type="match status" value="1"/>
</dbReference>
<feature type="transmembrane region" description="Helical" evidence="2">
    <location>
        <begin position="91"/>
        <end position="120"/>
    </location>
</feature>
<name>A0A1T5CAS1_9SPHI</name>
<dbReference type="SMART" id="SM00028">
    <property type="entry name" value="TPR"/>
    <property type="match status" value="4"/>
</dbReference>
<keyword evidence="4" id="KW-1185">Reference proteome</keyword>